<comment type="caution">
    <text evidence="2">The sequence shown here is derived from an EMBL/GenBank/DDBJ whole genome shotgun (WGS) entry which is preliminary data.</text>
</comment>
<gene>
    <name evidence="2" type="ORF">AVEN_20687_1</name>
</gene>
<dbReference type="EMBL" id="BGPR01051648">
    <property type="protein sequence ID" value="GBO28571.1"/>
    <property type="molecule type" value="Genomic_DNA"/>
</dbReference>
<feature type="region of interest" description="Disordered" evidence="1">
    <location>
        <begin position="56"/>
        <end position="107"/>
    </location>
</feature>
<reference evidence="2 3" key="1">
    <citation type="journal article" date="2019" name="Sci. Rep.">
        <title>Orb-weaving spider Araneus ventricosus genome elucidates the spidroin gene catalogue.</title>
        <authorList>
            <person name="Kono N."/>
            <person name="Nakamura H."/>
            <person name="Ohtoshi R."/>
            <person name="Moran D.A.P."/>
            <person name="Shinohara A."/>
            <person name="Yoshida Y."/>
            <person name="Fujiwara M."/>
            <person name="Mori M."/>
            <person name="Tomita M."/>
            <person name="Arakawa K."/>
        </authorList>
    </citation>
    <scope>NUCLEOTIDE SEQUENCE [LARGE SCALE GENOMIC DNA]</scope>
</reference>
<dbReference type="AlphaFoldDB" id="A0A4Y2VV73"/>
<evidence type="ECO:0000313" key="3">
    <source>
        <dbReference type="Proteomes" id="UP000499080"/>
    </source>
</evidence>
<accession>A0A4Y2VV73</accession>
<dbReference type="Proteomes" id="UP000499080">
    <property type="component" value="Unassembled WGS sequence"/>
</dbReference>
<proteinExistence type="predicted"/>
<name>A0A4Y2VV73_ARAVE</name>
<sequence>MSKWMRSHLVSKQGLPPPMGAVTALLFWAHCRMCRCHLSKGSLLLHKRTRFLSRQKKGNNLVKRRDSLKGVKPNYPFSGRNPLSGHSNPSSPALEGIPDTQVDGGDQQLRDLTRHFRSVE</sequence>
<evidence type="ECO:0000313" key="2">
    <source>
        <dbReference type="EMBL" id="GBO28571.1"/>
    </source>
</evidence>
<keyword evidence="3" id="KW-1185">Reference proteome</keyword>
<organism evidence="2 3">
    <name type="scientific">Araneus ventricosus</name>
    <name type="common">Orbweaver spider</name>
    <name type="synonym">Epeira ventricosa</name>
    <dbReference type="NCBI Taxonomy" id="182803"/>
    <lineage>
        <taxon>Eukaryota</taxon>
        <taxon>Metazoa</taxon>
        <taxon>Ecdysozoa</taxon>
        <taxon>Arthropoda</taxon>
        <taxon>Chelicerata</taxon>
        <taxon>Arachnida</taxon>
        <taxon>Araneae</taxon>
        <taxon>Araneomorphae</taxon>
        <taxon>Entelegynae</taxon>
        <taxon>Araneoidea</taxon>
        <taxon>Araneidae</taxon>
        <taxon>Araneus</taxon>
    </lineage>
</organism>
<protein>
    <submittedName>
        <fullName evidence="2">Uncharacterized protein</fullName>
    </submittedName>
</protein>
<evidence type="ECO:0000256" key="1">
    <source>
        <dbReference type="SAM" id="MobiDB-lite"/>
    </source>
</evidence>